<reference evidence="1 2" key="1">
    <citation type="journal article" date="2022" name="G3 (Bethesda)">
        <title>Evaluating Illumina-, Nanopore-, and PacBio-based genome assembly strategies with the bald notothen, Trematomus borchgrevinki.</title>
        <authorList>
            <person name="Rayamajhi N."/>
            <person name="Cheng C.C."/>
            <person name="Catchen J.M."/>
        </authorList>
    </citation>
    <scope>NUCLEOTIDE SEQUENCE [LARGE SCALE GENOMIC DNA]</scope>
    <source>
        <strain evidence="1">AGRC-2024</strain>
    </source>
</reference>
<comment type="caution">
    <text evidence="1">The sequence shown here is derived from an EMBL/GenBank/DDBJ whole genome shotgun (WGS) entry which is preliminary data.</text>
</comment>
<evidence type="ECO:0000313" key="2">
    <source>
        <dbReference type="Proteomes" id="UP001619887"/>
    </source>
</evidence>
<sequence length="12" mass="1293">MCKSDTQPSISP</sequence>
<accession>A0ABD2H782</accession>
<name>A0ABD2H782_PAGBO</name>
<reference evidence="1 2" key="2">
    <citation type="journal article" date="2024" name="G3 (Bethesda)">
        <title>The genome of the cryopelagic Antarctic bald notothen, Trematomus borchgrevinki.</title>
        <authorList>
            <person name="Rayamajhi N."/>
            <person name="Rivera-Colon A.G."/>
            <person name="Minhas B.F."/>
            <person name="Cheng C.C."/>
            <person name="Catchen J.M."/>
        </authorList>
    </citation>
    <scope>NUCLEOTIDE SEQUENCE [LARGE SCALE GENOMIC DNA]</scope>
    <source>
        <strain evidence="1">AGRC-2024</strain>
    </source>
</reference>
<dbReference type="Proteomes" id="UP001619887">
    <property type="component" value="Unassembled WGS sequence"/>
</dbReference>
<organism evidence="1 2">
    <name type="scientific">Pagothenia borchgrevinki</name>
    <name type="common">Bald rockcod</name>
    <name type="synonym">Trematomus borchgrevinki</name>
    <dbReference type="NCBI Taxonomy" id="8213"/>
    <lineage>
        <taxon>Eukaryota</taxon>
        <taxon>Metazoa</taxon>
        <taxon>Chordata</taxon>
        <taxon>Craniata</taxon>
        <taxon>Vertebrata</taxon>
        <taxon>Euteleostomi</taxon>
        <taxon>Actinopterygii</taxon>
        <taxon>Neopterygii</taxon>
        <taxon>Teleostei</taxon>
        <taxon>Neoteleostei</taxon>
        <taxon>Acanthomorphata</taxon>
        <taxon>Eupercaria</taxon>
        <taxon>Perciformes</taxon>
        <taxon>Notothenioidei</taxon>
        <taxon>Nototheniidae</taxon>
        <taxon>Pagothenia</taxon>
    </lineage>
</organism>
<keyword evidence="2" id="KW-1185">Reference proteome</keyword>
<dbReference type="EMBL" id="JBIYXZ010002071">
    <property type="protein sequence ID" value="KAL3062364.1"/>
    <property type="molecule type" value="Genomic_DNA"/>
</dbReference>
<protein>
    <submittedName>
        <fullName evidence="1">Uncharacterized protein</fullName>
    </submittedName>
</protein>
<evidence type="ECO:0000313" key="1">
    <source>
        <dbReference type="EMBL" id="KAL3062364.1"/>
    </source>
</evidence>
<proteinExistence type="predicted"/>
<gene>
    <name evidence="1" type="ORF">OYC64_002217</name>
</gene>